<evidence type="ECO:0000256" key="1">
    <source>
        <dbReference type="SAM" id="Phobius"/>
    </source>
</evidence>
<dbReference type="AlphaFoldDB" id="A0A1M5I0Y1"/>
<organism evidence="2 3">
    <name type="scientific">Flavobacterium micromati</name>
    <dbReference type="NCBI Taxonomy" id="229205"/>
    <lineage>
        <taxon>Bacteria</taxon>
        <taxon>Pseudomonadati</taxon>
        <taxon>Bacteroidota</taxon>
        <taxon>Flavobacteriia</taxon>
        <taxon>Flavobacteriales</taxon>
        <taxon>Flavobacteriaceae</taxon>
        <taxon>Flavobacterium</taxon>
    </lineage>
</organism>
<dbReference type="STRING" id="229205.SAMN05444372_103219"/>
<gene>
    <name evidence="2" type="ORF">SAMN05444372_103219</name>
</gene>
<reference evidence="3" key="1">
    <citation type="submission" date="2016-11" db="EMBL/GenBank/DDBJ databases">
        <authorList>
            <person name="Varghese N."/>
            <person name="Submissions S."/>
        </authorList>
    </citation>
    <scope>NUCLEOTIDE SEQUENCE [LARGE SCALE GENOMIC DNA]</scope>
    <source>
        <strain evidence="3">DSM 17659</strain>
    </source>
</reference>
<keyword evidence="1" id="KW-1133">Transmembrane helix</keyword>
<accession>A0A1M5I0Y1</accession>
<evidence type="ECO:0000313" key="3">
    <source>
        <dbReference type="Proteomes" id="UP000184020"/>
    </source>
</evidence>
<sequence length="121" mass="13944">MHNIFKMENNTSTIEMLFEKAEEYTRTTVELMKLQAVDKAADVTSSLLSRIVVSIVFVLFAFLFNIGLSLWVGEFLGKAYYGFFIVSSFYLLVAIILYIVKDKALKTPIRNFIIVRMLKKN</sequence>
<protein>
    <recommendedName>
        <fullName evidence="4">Holin-X, holin superfamily III</fullName>
    </recommendedName>
</protein>
<dbReference type="Proteomes" id="UP000184020">
    <property type="component" value="Unassembled WGS sequence"/>
</dbReference>
<evidence type="ECO:0008006" key="4">
    <source>
        <dbReference type="Google" id="ProtNLM"/>
    </source>
</evidence>
<name>A0A1M5I0Y1_9FLAO</name>
<dbReference type="EMBL" id="FQWF01000003">
    <property type="protein sequence ID" value="SHG21659.1"/>
    <property type="molecule type" value="Genomic_DNA"/>
</dbReference>
<keyword evidence="3" id="KW-1185">Reference proteome</keyword>
<keyword evidence="1" id="KW-0812">Transmembrane</keyword>
<keyword evidence="1" id="KW-0472">Membrane</keyword>
<feature type="transmembrane region" description="Helical" evidence="1">
    <location>
        <begin position="51"/>
        <end position="73"/>
    </location>
</feature>
<evidence type="ECO:0000313" key="2">
    <source>
        <dbReference type="EMBL" id="SHG21659.1"/>
    </source>
</evidence>
<proteinExistence type="predicted"/>
<feature type="transmembrane region" description="Helical" evidence="1">
    <location>
        <begin position="79"/>
        <end position="100"/>
    </location>
</feature>